<dbReference type="AlphaFoldDB" id="A0A1X7LZP0"/>
<evidence type="ECO:0008006" key="3">
    <source>
        <dbReference type="Google" id="ProtNLM"/>
    </source>
</evidence>
<dbReference type="STRING" id="1852522.SAMN06295960_4718"/>
<dbReference type="EMBL" id="FXAZ01000010">
    <property type="protein sequence ID" value="SMG58569.1"/>
    <property type="molecule type" value="Genomic_DNA"/>
</dbReference>
<organism evidence="1 2">
    <name type="scientific">Paenibacillus aquistagni</name>
    <dbReference type="NCBI Taxonomy" id="1852522"/>
    <lineage>
        <taxon>Bacteria</taxon>
        <taxon>Bacillati</taxon>
        <taxon>Bacillota</taxon>
        <taxon>Bacilli</taxon>
        <taxon>Bacillales</taxon>
        <taxon>Paenibacillaceae</taxon>
        <taxon>Paenibacillus</taxon>
    </lineage>
</organism>
<protein>
    <recommendedName>
        <fullName evidence="3">Lipoprotein</fullName>
    </recommendedName>
</protein>
<reference evidence="1 2" key="1">
    <citation type="submission" date="2017-04" db="EMBL/GenBank/DDBJ databases">
        <authorList>
            <person name="Afonso C.L."/>
            <person name="Miller P.J."/>
            <person name="Scott M.A."/>
            <person name="Spackman E."/>
            <person name="Goraichik I."/>
            <person name="Dimitrov K.M."/>
            <person name="Suarez D.L."/>
            <person name="Swayne D.E."/>
        </authorList>
    </citation>
    <scope>NUCLEOTIDE SEQUENCE [LARGE SCALE GENOMIC DNA]</scope>
    <source>
        <strain evidence="1 2">11</strain>
    </source>
</reference>
<dbReference type="Proteomes" id="UP000193834">
    <property type="component" value="Unassembled WGS sequence"/>
</dbReference>
<gene>
    <name evidence="1" type="ORF">SAMN06295960_4718</name>
</gene>
<dbReference type="PROSITE" id="PS51257">
    <property type="entry name" value="PROKAR_LIPOPROTEIN"/>
    <property type="match status" value="1"/>
</dbReference>
<evidence type="ECO:0000313" key="1">
    <source>
        <dbReference type="EMBL" id="SMG58569.1"/>
    </source>
</evidence>
<proteinExistence type="predicted"/>
<accession>A0A1X7LZP0</accession>
<sequence>MRKKWLTGSLAVLLAFVLVLTGCGAKETPKNALEGAFIKSTEMKSYAFKSSITVNDLQMDGADLGDPSVAMVINMLKNAELTIDGVAQLDPMQVEATLNVALKGDMAFSFSLPMVITPDKMYYKIPNIPMLGLPADIVDKYLVLDMKELAEQAGEPIPTVDVVKTQKFSNEFLKEVMGKFDEKTYFSEIAVKDANLPEGVEAKQVVKVAITKDNFDQAVTTIVKDALPALIDLMSKDEYKELFQIDQADLDQLKSEMTATDSELKEGLEEIKKSLTVNELSMTTAINKDGYPVYQTIIGNVDFKDETDQMKLVVHVNTTTSNINEKAEFKIGIPTDTITMEQLQESYFGAMYDLSEYDEELDAIE</sequence>
<dbReference type="RefSeq" id="WP_085498648.1">
    <property type="nucleotide sequence ID" value="NZ_FXAZ01000010.1"/>
</dbReference>
<keyword evidence="2" id="KW-1185">Reference proteome</keyword>
<evidence type="ECO:0000313" key="2">
    <source>
        <dbReference type="Proteomes" id="UP000193834"/>
    </source>
</evidence>
<dbReference type="OrthoDB" id="2657915at2"/>
<name>A0A1X7LZP0_9BACL</name>